<dbReference type="Gene3D" id="3.30.2460.20">
    <property type="match status" value="1"/>
</dbReference>
<accession>A0A0M3IBN4</accession>
<comment type="similarity">
    <text evidence="2 9">Belongs to the Wnt family.</text>
</comment>
<dbReference type="Pfam" id="PF00110">
    <property type="entry name" value="wnt"/>
    <property type="match status" value="2"/>
</dbReference>
<dbReference type="PANTHER" id="PTHR12027:SF102">
    <property type="entry name" value="PROTEIN WNT"/>
    <property type="match status" value="1"/>
</dbReference>
<dbReference type="WBParaSite" id="ALUE_0001515601-mRNA-1">
    <property type="protein sequence ID" value="ALUE_0001515601-mRNA-1"/>
    <property type="gene ID" value="ALUE_0001515601"/>
</dbReference>
<keyword evidence="7" id="KW-1015">Disulfide bond</keyword>
<protein>
    <recommendedName>
        <fullName evidence="9">Protein Wnt</fullName>
    </recommendedName>
</protein>
<evidence type="ECO:0000313" key="11">
    <source>
        <dbReference type="WBParaSite" id="ALUE_0001515601-mRNA-1"/>
    </source>
</evidence>
<dbReference type="GO" id="GO:0005615">
    <property type="term" value="C:extracellular space"/>
    <property type="evidence" value="ECO:0007669"/>
    <property type="project" value="TreeGrafter"/>
</dbReference>
<keyword evidence="3 9" id="KW-0217">Developmental protein</keyword>
<dbReference type="CDD" id="cd19343">
    <property type="entry name" value="Wnt_Wnt11"/>
    <property type="match status" value="1"/>
</dbReference>
<evidence type="ECO:0000256" key="6">
    <source>
        <dbReference type="ARBA" id="ARBA00022687"/>
    </source>
</evidence>
<name>A0A0M3IBN4_ASCLU</name>
<proteinExistence type="inferred from homology"/>
<evidence type="ECO:0000256" key="8">
    <source>
        <dbReference type="ARBA" id="ARBA00023288"/>
    </source>
</evidence>
<dbReference type="PRINTS" id="PR01349">
    <property type="entry name" value="WNTPROTEIN"/>
</dbReference>
<evidence type="ECO:0000313" key="10">
    <source>
        <dbReference type="Proteomes" id="UP000036681"/>
    </source>
</evidence>
<evidence type="ECO:0000256" key="7">
    <source>
        <dbReference type="ARBA" id="ARBA00023157"/>
    </source>
</evidence>
<dbReference type="Proteomes" id="UP000036681">
    <property type="component" value="Unplaced"/>
</dbReference>
<dbReference type="InterPro" id="IPR043158">
    <property type="entry name" value="Wnt_C"/>
</dbReference>
<dbReference type="PANTHER" id="PTHR12027">
    <property type="entry name" value="WNT RELATED"/>
    <property type="match status" value="1"/>
</dbReference>
<organism evidence="10 11">
    <name type="scientific">Ascaris lumbricoides</name>
    <name type="common">Giant roundworm</name>
    <dbReference type="NCBI Taxonomy" id="6252"/>
    <lineage>
        <taxon>Eukaryota</taxon>
        <taxon>Metazoa</taxon>
        <taxon>Ecdysozoa</taxon>
        <taxon>Nematoda</taxon>
        <taxon>Chromadorea</taxon>
        <taxon>Rhabditida</taxon>
        <taxon>Spirurina</taxon>
        <taxon>Ascaridomorpha</taxon>
        <taxon>Ascaridoidea</taxon>
        <taxon>Ascarididae</taxon>
        <taxon>Ascaris</taxon>
    </lineage>
</organism>
<dbReference type="SMART" id="SM00097">
    <property type="entry name" value="WNT1"/>
    <property type="match status" value="1"/>
</dbReference>
<evidence type="ECO:0000256" key="3">
    <source>
        <dbReference type="ARBA" id="ARBA00022473"/>
    </source>
</evidence>
<evidence type="ECO:0000256" key="4">
    <source>
        <dbReference type="ARBA" id="ARBA00022525"/>
    </source>
</evidence>
<dbReference type="GO" id="GO:0005109">
    <property type="term" value="F:frizzled binding"/>
    <property type="evidence" value="ECO:0007669"/>
    <property type="project" value="TreeGrafter"/>
</dbReference>
<evidence type="ECO:0000256" key="1">
    <source>
        <dbReference type="ARBA" id="ARBA00004498"/>
    </source>
</evidence>
<dbReference type="GO" id="GO:0045165">
    <property type="term" value="P:cell fate commitment"/>
    <property type="evidence" value="ECO:0007669"/>
    <property type="project" value="TreeGrafter"/>
</dbReference>
<dbReference type="AlphaFoldDB" id="A0A0M3IBN4"/>
<evidence type="ECO:0000256" key="5">
    <source>
        <dbReference type="ARBA" id="ARBA00022530"/>
    </source>
</evidence>
<keyword evidence="10" id="KW-1185">Reference proteome</keyword>
<evidence type="ECO:0000256" key="2">
    <source>
        <dbReference type="ARBA" id="ARBA00005683"/>
    </source>
</evidence>
<comment type="function">
    <text evidence="9">Ligand for members of the frizzled family of seven transmembrane receptors.</text>
</comment>
<comment type="subcellular location">
    <subcellularLocation>
        <location evidence="1 9">Secreted</location>
        <location evidence="1 9">Extracellular space</location>
        <location evidence="1 9">Extracellular matrix</location>
    </subcellularLocation>
</comment>
<keyword evidence="8" id="KW-0449">Lipoprotein</keyword>
<dbReference type="GO" id="GO:0005125">
    <property type="term" value="F:cytokine activity"/>
    <property type="evidence" value="ECO:0007669"/>
    <property type="project" value="TreeGrafter"/>
</dbReference>
<keyword evidence="5" id="KW-0272">Extracellular matrix</keyword>
<reference evidence="11" key="1">
    <citation type="submission" date="2017-02" db="UniProtKB">
        <authorList>
            <consortium name="WormBaseParasite"/>
        </authorList>
    </citation>
    <scope>IDENTIFICATION</scope>
</reference>
<dbReference type="InterPro" id="IPR005817">
    <property type="entry name" value="Wnt"/>
</dbReference>
<dbReference type="FunFam" id="3.30.2460.20:FF:000001">
    <property type="entry name" value="Wnt homolog"/>
    <property type="match status" value="1"/>
</dbReference>
<evidence type="ECO:0000256" key="9">
    <source>
        <dbReference type="RuleBase" id="RU003500"/>
    </source>
</evidence>
<keyword evidence="6 9" id="KW-0879">Wnt signaling pathway</keyword>
<sequence>MPCSLHRIVNLWTEPRHCPKNQVERKAHGLVGYQNTVTSDFEFSLQLKLILEFSLQLKLILEFSIKLKLMPCSLHRIVNLWTEPRHCPKNQVERKAHGLVGYQARMCRRISELMPVIIRASQSTVSTCQKIFADRRWNCSSILLAPHLKPDLTKGTKEQAYVYALSSAAVTHHVAKACVSGDLPYCPCGLNSPTVSADATYKWKGCSDNVLYGQRVSREWADAPWRRKPKGSRNGTRPQRTEWKGCSDNVLYGQRVSREWADAPWRRKPKGSRNGTRPQRTYTESLIDDLTFINTDFVESPSIAGLPPRAKMNQHNNDVGRQVTQESLYRKCKCHGVSSSCNVRTCWNTLPDIVDVALRLRERYAEAAEMSELLAESGYGNNAMHGEMSKQHLVYLRKSPDYCVEDKRTGSFGTKMRECNVTSPGANGCGSLCCGRGYNTQQVMIEEQCQCKYVHCCYVKCKTCSYLIDKHYCK</sequence>
<dbReference type="GO" id="GO:0030182">
    <property type="term" value="P:neuron differentiation"/>
    <property type="evidence" value="ECO:0007669"/>
    <property type="project" value="TreeGrafter"/>
</dbReference>
<keyword evidence="4" id="KW-0964">Secreted</keyword>
<dbReference type="GO" id="GO:0060070">
    <property type="term" value="P:canonical Wnt signaling pathway"/>
    <property type="evidence" value="ECO:0007669"/>
    <property type="project" value="TreeGrafter"/>
</dbReference>
<dbReference type="GO" id="GO:0000902">
    <property type="term" value="P:cell morphogenesis"/>
    <property type="evidence" value="ECO:0007669"/>
    <property type="project" value="UniProtKB-ARBA"/>
</dbReference>